<dbReference type="Pfam" id="PF13650">
    <property type="entry name" value="Asp_protease_2"/>
    <property type="match status" value="1"/>
</dbReference>
<dbReference type="InParanoid" id="A0A0H2R1Y5"/>
<feature type="non-terminal residue" evidence="1">
    <location>
        <position position="97"/>
    </location>
</feature>
<feature type="non-terminal residue" evidence="1">
    <location>
        <position position="1"/>
    </location>
</feature>
<gene>
    <name evidence="1" type="ORF">SCHPADRAFT_794034</name>
</gene>
<dbReference type="CDD" id="cd00303">
    <property type="entry name" value="retropepsin_like"/>
    <property type="match status" value="1"/>
</dbReference>
<evidence type="ECO:0000313" key="2">
    <source>
        <dbReference type="Proteomes" id="UP000053477"/>
    </source>
</evidence>
<reference evidence="1 2" key="1">
    <citation type="submission" date="2015-04" db="EMBL/GenBank/DDBJ databases">
        <title>Complete genome sequence of Schizopora paradoxa KUC8140, a cosmopolitan wood degrader in East Asia.</title>
        <authorList>
            <consortium name="DOE Joint Genome Institute"/>
            <person name="Min B."/>
            <person name="Park H."/>
            <person name="Jang Y."/>
            <person name="Kim J.-J."/>
            <person name="Kim K.H."/>
            <person name="Pangilinan J."/>
            <person name="Lipzen A."/>
            <person name="Riley R."/>
            <person name="Grigoriev I.V."/>
            <person name="Spatafora J.W."/>
            <person name="Choi I.-G."/>
        </authorList>
    </citation>
    <scope>NUCLEOTIDE SEQUENCE [LARGE SCALE GENOMIC DNA]</scope>
    <source>
        <strain evidence="1 2">KUC8140</strain>
    </source>
</reference>
<dbReference type="InterPro" id="IPR021109">
    <property type="entry name" value="Peptidase_aspartic_dom_sf"/>
</dbReference>
<dbReference type="Proteomes" id="UP000053477">
    <property type="component" value="Unassembled WGS sequence"/>
</dbReference>
<dbReference type="Gene3D" id="2.40.70.10">
    <property type="entry name" value="Acid Proteases"/>
    <property type="match status" value="1"/>
</dbReference>
<accession>A0A0H2R1Y5</accession>
<dbReference type="EMBL" id="KQ086269">
    <property type="protein sequence ID" value="KLO05765.1"/>
    <property type="molecule type" value="Genomic_DNA"/>
</dbReference>
<dbReference type="AlphaFoldDB" id="A0A0H2R1Y5"/>
<organism evidence="1 2">
    <name type="scientific">Schizopora paradoxa</name>
    <dbReference type="NCBI Taxonomy" id="27342"/>
    <lineage>
        <taxon>Eukaryota</taxon>
        <taxon>Fungi</taxon>
        <taxon>Dikarya</taxon>
        <taxon>Basidiomycota</taxon>
        <taxon>Agaricomycotina</taxon>
        <taxon>Agaricomycetes</taxon>
        <taxon>Hymenochaetales</taxon>
        <taxon>Schizoporaceae</taxon>
        <taxon>Schizopora</taxon>
    </lineage>
</organism>
<protein>
    <recommendedName>
        <fullName evidence="3">Peptidase A2 domain-containing protein</fullName>
    </recommendedName>
</protein>
<sequence>PEPPEHLFPRRKWEKTRLPRHFVISSSETPSPNSIDLDIELRTTDTGAEIRTRALVDSGATGSFIDRDFVTRNGIATKRLSRPVPVLNVNGTPNLAG</sequence>
<dbReference type="OrthoDB" id="3267566at2759"/>
<name>A0A0H2R1Y5_9AGAM</name>
<evidence type="ECO:0000313" key="1">
    <source>
        <dbReference type="EMBL" id="KLO05765.1"/>
    </source>
</evidence>
<evidence type="ECO:0008006" key="3">
    <source>
        <dbReference type="Google" id="ProtNLM"/>
    </source>
</evidence>
<keyword evidence="2" id="KW-1185">Reference proteome</keyword>
<proteinExistence type="predicted"/>